<dbReference type="AlphaFoldDB" id="A0A8J5XFM2"/>
<evidence type="ECO:0000256" key="9">
    <source>
        <dbReference type="ARBA" id="ARBA00022723"/>
    </source>
</evidence>
<keyword evidence="16" id="KW-1185">Reference proteome</keyword>
<dbReference type="GO" id="GO:0005829">
    <property type="term" value="C:cytosol"/>
    <property type="evidence" value="ECO:0007669"/>
    <property type="project" value="TreeGrafter"/>
</dbReference>
<dbReference type="EMBL" id="JAGTXO010000013">
    <property type="protein sequence ID" value="KAG8464221.1"/>
    <property type="molecule type" value="Genomic_DNA"/>
</dbReference>
<dbReference type="GO" id="GO:0046100">
    <property type="term" value="P:hypoxanthine metabolic process"/>
    <property type="evidence" value="ECO:0007669"/>
    <property type="project" value="TreeGrafter"/>
</dbReference>
<dbReference type="InterPro" id="IPR005904">
    <property type="entry name" value="Hxn_phspho_trans"/>
</dbReference>
<dbReference type="GO" id="GO:0006178">
    <property type="term" value="P:guanine salvage"/>
    <property type="evidence" value="ECO:0007669"/>
    <property type="project" value="TreeGrafter"/>
</dbReference>
<accession>A0A8J5XFM2</accession>
<evidence type="ECO:0000256" key="2">
    <source>
        <dbReference type="ARBA" id="ARBA00004496"/>
    </source>
</evidence>
<evidence type="ECO:0000256" key="4">
    <source>
        <dbReference type="ARBA" id="ARBA00008391"/>
    </source>
</evidence>
<dbReference type="InterPro" id="IPR050408">
    <property type="entry name" value="HGPRT"/>
</dbReference>
<dbReference type="GO" id="GO:0004422">
    <property type="term" value="F:hypoxanthine phosphoribosyltransferase activity"/>
    <property type="evidence" value="ECO:0007669"/>
    <property type="project" value="InterPro"/>
</dbReference>
<evidence type="ECO:0000313" key="15">
    <source>
        <dbReference type="EMBL" id="KAG8464221.1"/>
    </source>
</evidence>
<dbReference type="InterPro" id="IPR029057">
    <property type="entry name" value="PRTase-like"/>
</dbReference>
<keyword evidence="9 13" id="KW-0479">Metal-binding</keyword>
<keyword evidence="7 13" id="KW-0328">Glycosyltransferase</keyword>
<protein>
    <recommendedName>
        <fullName evidence="5 13">Hypoxanthine phosphoribosyltransferase</fullName>
        <ecNumber evidence="5 13">2.4.2.8</ecNumber>
    </recommendedName>
</protein>
<dbReference type="Proteomes" id="UP000751190">
    <property type="component" value="Unassembled WGS sequence"/>
</dbReference>
<evidence type="ECO:0000256" key="7">
    <source>
        <dbReference type="ARBA" id="ARBA00022676"/>
    </source>
</evidence>
<sequence>MGDATKPSADWPTFPATGPRKCIVIPDVAEQPAYPLDVFSIPVHYEGDLESVLIPSGLIQARSEKLAEDIFSDYDGAMIHILCCLKGGAQFFSDLIMYLKRCYSRRTPTVPFTFDFIRVSSYKGMTSSGDVQVHATGMDFEQLKGKHVLLVEDIVDTGRTMAALIPELHKHQPATVRVCSLLQKRVPNSANFVVDYLGFQVPNHFVVGYCLDYEEYFRDMDHICIINKACLPKYDALAQAHRTS</sequence>
<dbReference type="SUPFAM" id="SSF53271">
    <property type="entry name" value="PRTase-like"/>
    <property type="match status" value="1"/>
</dbReference>
<evidence type="ECO:0000256" key="8">
    <source>
        <dbReference type="ARBA" id="ARBA00022679"/>
    </source>
</evidence>
<keyword evidence="10 13" id="KW-0660">Purine salvage</keyword>
<name>A0A8J5XFM2_DIALT</name>
<dbReference type="GO" id="GO:0000166">
    <property type="term" value="F:nucleotide binding"/>
    <property type="evidence" value="ECO:0007669"/>
    <property type="project" value="UniProtKB-KW"/>
</dbReference>
<comment type="pathway">
    <text evidence="3 13">Purine metabolism; IMP biosynthesis via salvage pathway; IMP from hypoxanthine: step 1/1.</text>
</comment>
<comment type="catalytic activity">
    <reaction evidence="13">
        <text>IMP + diphosphate = hypoxanthine + 5-phospho-alpha-D-ribose 1-diphosphate</text>
        <dbReference type="Rhea" id="RHEA:17973"/>
        <dbReference type="ChEBI" id="CHEBI:17368"/>
        <dbReference type="ChEBI" id="CHEBI:33019"/>
        <dbReference type="ChEBI" id="CHEBI:58017"/>
        <dbReference type="ChEBI" id="CHEBI:58053"/>
        <dbReference type="EC" id="2.4.2.8"/>
    </reaction>
</comment>
<gene>
    <name evidence="15" type="ORF">KFE25_003284</name>
</gene>
<evidence type="ECO:0000259" key="14">
    <source>
        <dbReference type="Pfam" id="PF00156"/>
    </source>
</evidence>
<dbReference type="OMA" id="MQWRVAP"/>
<keyword evidence="6 13" id="KW-0963">Cytoplasm</keyword>
<dbReference type="UniPathway" id="UPA00591">
    <property type="reaction ID" value="UER00648"/>
</dbReference>
<dbReference type="Gene3D" id="3.40.50.2020">
    <property type="match status" value="1"/>
</dbReference>
<evidence type="ECO:0000256" key="10">
    <source>
        <dbReference type="ARBA" id="ARBA00022726"/>
    </source>
</evidence>
<organism evidence="15 16">
    <name type="scientific">Diacronema lutheri</name>
    <name type="common">Unicellular marine alga</name>
    <name type="synonym">Monochrysis lutheri</name>
    <dbReference type="NCBI Taxonomy" id="2081491"/>
    <lineage>
        <taxon>Eukaryota</taxon>
        <taxon>Haptista</taxon>
        <taxon>Haptophyta</taxon>
        <taxon>Pavlovophyceae</taxon>
        <taxon>Pavlovales</taxon>
        <taxon>Pavlovaceae</taxon>
        <taxon>Diacronema</taxon>
    </lineage>
</organism>
<dbReference type="GO" id="GO:0032264">
    <property type="term" value="P:IMP salvage"/>
    <property type="evidence" value="ECO:0007669"/>
    <property type="project" value="UniProtKB-UniPathway"/>
</dbReference>
<evidence type="ECO:0000256" key="5">
    <source>
        <dbReference type="ARBA" id="ARBA00011895"/>
    </source>
</evidence>
<dbReference type="FunFam" id="3.40.50.2020:FF:000053">
    <property type="entry name" value="Hypoxanthine phosphoribosyltransferase"/>
    <property type="match status" value="1"/>
</dbReference>
<comment type="subcellular location">
    <subcellularLocation>
        <location evidence="2 13">Cytoplasm</location>
    </subcellularLocation>
</comment>
<dbReference type="InterPro" id="IPR000836">
    <property type="entry name" value="PRTase_dom"/>
</dbReference>
<dbReference type="PANTHER" id="PTHR43340">
    <property type="entry name" value="HYPOXANTHINE-GUANINE PHOSPHORIBOSYLTRANSFERASE"/>
    <property type="match status" value="1"/>
</dbReference>
<evidence type="ECO:0000256" key="12">
    <source>
        <dbReference type="ARBA" id="ARBA00022842"/>
    </source>
</evidence>
<evidence type="ECO:0000256" key="3">
    <source>
        <dbReference type="ARBA" id="ARBA00004669"/>
    </source>
</evidence>
<dbReference type="GO" id="GO:0032263">
    <property type="term" value="P:GMP salvage"/>
    <property type="evidence" value="ECO:0007669"/>
    <property type="project" value="TreeGrafter"/>
</dbReference>
<dbReference type="GO" id="GO:0006166">
    <property type="term" value="P:purine ribonucleoside salvage"/>
    <property type="evidence" value="ECO:0007669"/>
    <property type="project" value="UniProtKB-KW"/>
</dbReference>
<dbReference type="EC" id="2.4.2.8" evidence="5 13"/>
<dbReference type="NCBIfam" id="TIGR01203">
    <property type="entry name" value="HGPRTase"/>
    <property type="match status" value="1"/>
</dbReference>
<evidence type="ECO:0000256" key="11">
    <source>
        <dbReference type="ARBA" id="ARBA00022741"/>
    </source>
</evidence>
<evidence type="ECO:0000313" key="16">
    <source>
        <dbReference type="Proteomes" id="UP000751190"/>
    </source>
</evidence>
<keyword evidence="8 13" id="KW-0808">Transferase</keyword>
<evidence type="ECO:0000256" key="6">
    <source>
        <dbReference type="ARBA" id="ARBA00022490"/>
    </source>
</evidence>
<dbReference type="GO" id="GO:0000287">
    <property type="term" value="F:magnesium ion binding"/>
    <property type="evidence" value="ECO:0007669"/>
    <property type="project" value="TreeGrafter"/>
</dbReference>
<comment type="cofactor">
    <cofactor evidence="1 13">
        <name>Mg(2+)</name>
        <dbReference type="ChEBI" id="CHEBI:18420"/>
    </cofactor>
</comment>
<reference evidence="15" key="1">
    <citation type="submission" date="2021-05" db="EMBL/GenBank/DDBJ databases">
        <title>The genome of the haptophyte Pavlova lutheri (Diacronema luteri, Pavlovales) - a model for lipid biosynthesis in eukaryotic algae.</title>
        <authorList>
            <person name="Hulatt C.J."/>
            <person name="Posewitz M.C."/>
        </authorList>
    </citation>
    <scope>NUCLEOTIDE SEQUENCE</scope>
    <source>
        <strain evidence="15">NIVA-4/92</strain>
    </source>
</reference>
<proteinExistence type="inferred from homology"/>
<feature type="domain" description="Phosphoribosyltransferase" evidence="14">
    <location>
        <begin position="61"/>
        <end position="213"/>
    </location>
</feature>
<dbReference type="PANTHER" id="PTHR43340:SF1">
    <property type="entry name" value="HYPOXANTHINE PHOSPHORIBOSYLTRANSFERASE"/>
    <property type="match status" value="1"/>
</dbReference>
<comment type="caution">
    <text evidence="15">The sequence shown here is derived from an EMBL/GenBank/DDBJ whole genome shotgun (WGS) entry which is preliminary data.</text>
</comment>
<keyword evidence="12 13" id="KW-0460">Magnesium</keyword>
<dbReference type="CDD" id="cd06223">
    <property type="entry name" value="PRTases_typeI"/>
    <property type="match status" value="1"/>
</dbReference>
<dbReference type="OrthoDB" id="9449045at2759"/>
<dbReference type="Pfam" id="PF00156">
    <property type="entry name" value="Pribosyltran"/>
    <property type="match status" value="1"/>
</dbReference>
<evidence type="ECO:0000256" key="1">
    <source>
        <dbReference type="ARBA" id="ARBA00001946"/>
    </source>
</evidence>
<comment type="similarity">
    <text evidence="4 13">Belongs to the purine/pyrimidine phosphoribosyltransferase family.</text>
</comment>
<keyword evidence="11 13" id="KW-0547">Nucleotide-binding</keyword>
<evidence type="ECO:0000256" key="13">
    <source>
        <dbReference type="RuleBase" id="RU364099"/>
    </source>
</evidence>